<dbReference type="SMART" id="SM01210">
    <property type="entry name" value="GARS_C"/>
    <property type="match status" value="1"/>
</dbReference>
<dbReference type="GO" id="GO:0006189">
    <property type="term" value="P:'de novo' IMP biosynthetic process"/>
    <property type="evidence" value="ECO:0007669"/>
    <property type="project" value="UniProtKB-UniRule"/>
</dbReference>
<evidence type="ECO:0000256" key="12">
    <source>
        <dbReference type="ARBA" id="ARBA00042242"/>
    </source>
</evidence>
<dbReference type="InterPro" id="IPR020559">
    <property type="entry name" value="PRibGlycinamide_synth_CS"/>
</dbReference>
<protein>
    <recommendedName>
        <fullName evidence="4 14">Phosphoribosylamine--glycine ligase</fullName>
        <ecNumber evidence="4 14">6.3.4.13</ecNumber>
    </recommendedName>
    <alternativeName>
        <fullName evidence="14">GARS</fullName>
    </alternativeName>
    <alternativeName>
        <fullName evidence="12 14">Glycinamide ribonucleotide synthetase</fullName>
    </alternativeName>
    <alternativeName>
        <fullName evidence="13 14">Phosphoribosylglycinamide synthetase</fullName>
    </alternativeName>
</protein>
<keyword evidence="7 14" id="KW-0658">Purine biosynthesis</keyword>
<dbReference type="Gene3D" id="3.40.50.20">
    <property type="match status" value="1"/>
</dbReference>
<evidence type="ECO:0000256" key="15">
    <source>
        <dbReference type="PROSITE-ProRule" id="PRU00409"/>
    </source>
</evidence>
<dbReference type="EC" id="6.3.4.13" evidence="4 14"/>
<gene>
    <name evidence="14 18" type="primary">purD</name>
    <name evidence="18" type="ORF">EGH25_06525</name>
</gene>
<dbReference type="PROSITE" id="PS50975">
    <property type="entry name" value="ATP_GRASP"/>
    <property type="match status" value="1"/>
</dbReference>
<evidence type="ECO:0000256" key="11">
    <source>
        <dbReference type="ARBA" id="ARBA00038345"/>
    </source>
</evidence>
<dbReference type="Pfam" id="PF02844">
    <property type="entry name" value="GARS_N"/>
    <property type="match status" value="1"/>
</dbReference>
<comment type="caution">
    <text evidence="18">The sequence shown here is derived from an EMBL/GenBank/DDBJ whole genome shotgun (WGS) entry which is preliminary data.</text>
</comment>
<comment type="catalytic activity">
    <reaction evidence="14">
        <text>5-phospho-beta-D-ribosylamine + glycine + ATP = N(1)-(5-phospho-beta-D-ribosyl)glycinamide + ADP + phosphate + H(+)</text>
        <dbReference type="Rhea" id="RHEA:17453"/>
        <dbReference type="ChEBI" id="CHEBI:15378"/>
        <dbReference type="ChEBI" id="CHEBI:30616"/>
        <dbReference type="ChEBI" id="CHEBI:43474"/>
        <dbReference type="ChEBI" id="CHEBI:57305"/>
        <dbReference type="ChEBI" id="CHEBI:58681"/>
        <dbReference type="ChEBI" id="CHEBI:143788"/>
        <dbReference type="ChEBI" id="CHEBI:456216"/>
        <dbReference type="EC" id="6.3.4.13"/>
    </reaction>
</comment>
<dbReference type="Gene3D" id="3.30.470.20">
    <property type="entry name" value="ATP-grasp fold, B domain"/>
    <property type="match status" value="1"/>
</dbReference>
<evidence type="ECO:0000256" key="8">
    <source>
        <dbReference type="ARBA" id="ARBA00022840"/>
    </source>
</evidence>
<comment type="cofactor">
    <cofactor evidence="1">
        <name>Mn(2+)</name>
        <dbReference type="ChEBI" id="CHEBI:29035"/>
    </cofactor>
</comment>
<evidence type="ECO:0000313" key="19">
    <source>
        <dbReference type="Proteomes" id="UP001149411"/>
    </source>
</evidence>
<feature type="domain" description="ATP-grasp" evidence="17">
    <location>
        <begin position="110"/>
        <end position="311"/>
    </location>
</feature>
<reference evidence="18" key="1">
    <citation type="submission" date="2022-09" db="EMBL/GenBank/DDBJ databases">
        <title>Haloadaptaus new haloarchaeum isolated from saline soil.</title>
        <authorList>
            <person name="Duran-Viseras A."/>
            <person name="Sanchez-Porro C."/>
            <person name="Ventosa A."/>
        </authorList>
    </citation>
    <scope>NUCLEOTIDE SEQUENCE</scope>
    <source>
        <strain evidence="18">F3-133</strain>
    </source>
</reference>
<dbReference type="InterPro" id="IPR000115">
    <property type="entry name" value="PRibGlycinamide_synth"/>
</dbReference>
<keyword evidence="8 15" id="KW-0067">ATP-binding</keyword>
<dbReference type="PROSITE" id="PS00184">
    <property type="entry name" value="GARS"/>
    <property type="match status" value="1"/>
</dbReference>
<proteinExistence type="inferred from homology"/>
<dbReference type="InterPro" id="IPR011054">
    <property type="entry name" value="Rudment_hybrid_motif"/>
</dbReference>
<evidence type="ECO:0000256" key="9">
    <source>
        <dbReference type="ARBA" id="ARBA00022842"/>
    </source>
</evidence>
<evidence type="ECO:0000256" key="7">
    <source>
        <dbReference type="ARBA" id="ARBA00022755"/>
    </source>
</evidence>
<dbReference type="InterPro" id="IPR013815">
    <property type="entry name" value="ATP_grasp_subdomain_1"/>
</dbReference>
<dbReference type="GO" id="GO:0009113">
    <property type="term" value="P:purine nucleobase biosynthetic process"/>
    <property type="evidence" value="ECO:0007669"/>
    <property type="project" value="InterPro"/>
</dbReference>
<evidence type="ECO:0000256" key="2">
    <source>
        <dbReference type="ARBA" id="ARBA00001946"/>
    </source>
</evidence>
<dbReference type="RefSeq" id="WP_266086885.1">
    <property type="nucleotide sequence ID" value="NZ_RKLV01000005.1"/>
</dbReference>
<keyword evidence="5 14" id="KW-0436">Ligase</keyword>
<keyword evidence="10" id="KW-0464">Manganese</keyword>
<dbReference type="InterPro" id="IPR020561">
    <property type="entry name" value="PRibGlycinamid_synth_ATP-grasp"/>
</dbReference>
<keyword evidence="19" id="KW-1185">Reference proteome</keyword>
<dbReference type="InterPro" id="IPR020562">
    <property type="entry name" value="PRibGlycinamide_synth_N"/>
</dbReference>
<evidence type="ECO:0000256" key="10">
    <source>
        <dbReference type="ARBA" id="ARBA00023211"/>
    </source>
</evidence>
<dbReference type="SUPFAM" id="SSF51246">
    <property type="entry name" value="Rudiment single hybrid motif"/>
    <property type="match status" value="2"/>
</dbReference>
<evidence type="ECO:0000256" key="14">
    <source>
        <dbReference type="HAMAP-Rule" id="MF_00138"/>
    </source>
</evidence>
<dbReference type="SUPFAM" id="SSF56059">
    <property type="entry name" value="Glutathione synthetase ATP-binding domain-like"/>
    <property type="match status" value="1"/>
</dbReference>
<comment type="similarity">
    <text evidence="11 14">Belongs to the GARS family.</text>
</comment>
<evidence type="ECO:0000256" key="16">
    <source>
        <dbReference type="SAM" id="MobiDB-lite"/>
    </source>
</evidence>
<dbReference type="Proteomes" id="UP001149411">
    <property type="component" value="Unassembled WGS sequence"/>
</dbReference>
<evidence type="ECO:0000256" key="4">
    <source>
        <dbReference type="ARBA" id="ARBA00013255"/>
    </source>
</evidence>
<evidence type="ECO:0000256" key="5">
    <source>
        <dbReference type="ARBA" id="ARBA00022598"/>
    </source>
</evidence>
<dbReference type="InterPro" id="IPR016185">
    <property type="entry name" value="PreATP-grasp_dom_sf"/>
</dbReference>
<dbReference type="SUPFAM" id="SSF52440">
    <property type="entry name" value="PreATP-grasp domain"/>
    <property type="match status" value="1"/>
</dbReference>
<keyword evidence="9" id="KW-0460">Magnesium</keyword>
<name>A0A9Q4GGC4_9EURY</name>
<evidence type="ECO:0000256" key="13">
    <source>
        <dbReference type="ARBA" id="ARBA00042864"/>
    </source>
</evidence>
<feature type="region of interest" description="Disordered" evidence="16">
    <location>
        <begin position="361"/>
        <end position="399"/>
    </location>
</feature>
<evidence type="ECO:0000256" key="1">
    <source>
        <dbReference type="ARBA" id="ARBA00001936"/>
    </source>
</evidence>
<dbReference type="Pfam" id="PF01071">
    <property type="entry name" value="GARS_A"/>
    <property type="match status" value="1"/>
</dbReference>
<dbReference type="PANTHER" id="PTHR43472">
    <property type="entry name" value="PHOSPHORIBOSYLAMINE--GLYCINE LIGASE"/>
    <property type="match status" value="1"/>
</dbReference>
<comment type="cofactor">
    <cofactor evidence="2">
        <name>Mg(2+)</name>
        <dbReference type="ChEBI" id="CHEBI:18420"/>
    </cofactor>
</comment>
<dbReference type="GO" id="GO:0004637">
    <property type="term" value="F:phosphoribosylamine-glycine ligase activity"/>
    <property type="evidence" value="ECO:0007669"/>
    <property type="project" value="UniProtKB-UniRule"/>
</dbReference>
<dbReference type="SMART" id="SM01209">
    <property type="entry name" value="GARS_A"/>
    <property type="match status" value="1"/>
</dbReference>
<accession>A0A9Q4GGC4</accession>
<dbReference type="AlphaFoldDB" id="A0A9Q4GGC4"/>
<dbReference type="GO" id="GO:0005524">
    <property type="term" value="F:ATP binding"/>
    <property type="evidence" value="ECO:0007669"/>
    <property type="project" value="UniProtKB-UniRule"/>
</dbReference>
<dbReference type="Gene3D" id="3.30.1490.20">
    <property type="entry name" value="ATP-grasp fold, A domain"/>
    <property type="match status" value="1"/>
</dbReference>
<organism evidence="18 19">
    <name type="scientific">Halorutilus salinus</name>
    <dbReference type="NCBI Taxonomy" id="2487751"/>
    <lineage>
        <taxon>Archaea</taxon>
        <taxon>Methanobacteriati</taxon>
        <taxon>Methanobacteriota</taxon>
        <taxon>Stenosarchaea group</taxon>
        <taxon>Halobacteria</taxon>
        <taxon>Halorutilales</taxon>
        <taxon>Halorutilaceae</taxon>
        <taxon>Halorutilus</taxon>
    </lineage>
</organism>
<dbReference type="InterPro" id="IPR020560">
    <property type="entry name" value="PRibGlycinamide_synth_C-dom"/>
</dbReference>
<dbReference type="GO" id="GO:0046872">
    <property type="term" value="F:metal ion binding"/>
    <property type="evidence" value="ECO:0007669"/>
    <property type="project" value="InterPro"/>
</dbReference>
<dbReference type="HAMAP" id="MF_00138">
    <property type="entry name" value="GARS"/>
    <property type="match status" value="1"/>
</dbReference>
<dbReference type="InterPro" id="IPR037123">
    <property type="entry name" value="PRibGlycinamide_synth_C_sf"/>
</dbReference>
<dbReference type="Pfam" id="PF02843">
    <property type="entry name" value="GARS_C"/>
    <property type="match status" value="1"/>
</dbReference>
<comment type="pathway">
    <text evidence="3 14">Purine metabolism; IMP biosynthesis via de novo pathway; N(1)-(5-phospho-D-ribosyl)glycinamide from 5-phospho-alpha-D-ribose 1-diphosphate: step 2/2.</text>
</comment>
<dbReference type="Gene3D" id="3.90.600.10">
    <property type="entry name" value="Phosphoribosylglycinamide synthetase, C-terminal domain"/>
    <property type="match status" value="1"/>
</dbReference>
<dbReference type="InterPro" id="IPR011761">
    <property type="entry name" value="ATP-grasp"/>
</dbReference>
<evidence type="ECO:0000313" key="18">
    <source>
        <dbReference type="EMBL" id="MCX2819004.1"/>
    </source>
</evidence>
<dbReference type="PANTHER" id="PTHR43472:SF1">
    <property type="entry name" value="PHOSPHORIBOSYLAMINE--GLYCINE LIGASE, CHLOROPLASTIC"/>
    <property type="match status" value="1"/>
</dbReference>
<sequence>MKVLVIGSGGREHAITRALAASDVVEEVHAAVSNRNPGIVELADSVRELDTNSPDEVVGYANEADVSYAVVGPEAPLEAGVVDALEEAGVYGFGPRAADARIETDKAWARRFMGENGVDGTPDFEVFDDADETAEYVVAQDDDVAVKPHGLTGGKGVRVTGDQMTHDEAAEYVRDSDWDDWVVEERLVGEEFTLQAFVANGEIRPSPAVQDHKRAYEGDEGPNTGGMGSYNDAGRLLPFMDEEEYDDALGIMEQVVEGLDDYRGVLYGQFMLTDEGPKVVEFNARFGDPEAMNVLPLLETDFGELVRGASEGEMPPVTFAERATVCKYIVPDGYPTDPEAGAEIDIDVEGDDGTLVFYASVDGRSPSAGQNTGGSDDVDERSPSAGQNTGGSDDVDARDGKLYTTTSRAVAVVGLGDTISEAEERAETALDDVGEGLRVRHDIGKPDVVQKRVDHIRELRGE</sequence>
<dbReference type="EMBL" id="RKLV01000005">
    <property type="protein sequence ID" value="MCX2819004.1"/>
    <property type="molecule type" value="Genomic_DNA"/>
</dbReference>
<keyword evidence="6 15" id="KW-0547">Nucleotide-binding</keyword>
<dbReference type="NCBIfam" id="TIGR00877">
    <property type="entry name" value="purD"/>
    <property type="match status" value="1"/>
</dbReference>
<evidence type="ECO:0000256" key="6">
    <source>
        <dbReference type="ARBA" id="ARBA00022741"/>
    </source>
</evidence>
<evidence type="ECO:0000259" key="17">
    <source>
        <dbReference type="PROSITE" id="PS50975"/>
    </source>
</evidence>
<evidence type="ECO:0000256" key="3">
    <source>
        <dbReference type="ARBA" id="ARBA00005174"/>
    </source>
</evidence>